<evidence type="ECO:0000313" key="2">
    <source>
        <dbReference type="Proteomes" id="UP000179880"/>
    </source>
</evidence>
<reference evidence="1 2" key="1">
    <citation type="journal article" date="2016" name="Nat. Commun.">
        <title>Thousands of microbial genomes shed light on interconnected biogeochemical processes in an aquifer system.</title>
        <authorList>
            <person name="Anantharaman K."/>
            <person name="Brown C.T."/>
            <person name="Hug L.A."/>
            <person name="Sharon I."/>
            <person name="Castelle C.J."/>
            <person name="Probst A.J."/>
            <person name="Thomas B.C."/>
            <person name="Singh A."/>
            <person name="Wilkins M.J."/>
            <person name="Karaoz U."/>
            <person name="Brodie E.L."/>
            <person name="Williams K.H."/>
            <person name="Hubbard S.S."/>
            <person name="Banfield J.F."/>
        </authorList>
    </citation>
    <scope>NUCLEOTIDE SEQUENCE [LARGE SCALE GENOMIC DNA]</scope>
</reference>
<dbReference type="EMBL" id="MFUH01000024">
    <property type="protein sequence ID" value="OGI81589.1"/>
    <property type="molecule type" value="Genomic_DNA"/>
</dbReference>
<proteinExistence type="predicted"/>
<comment type="caution">
    <text evidence="1">The sequence shown here is derived from an EMBL/GenBank/DDBJ whole genome shotgun (WGS) entry which is preliminary data.</text>
</comment>
<accession>A0A1F6WI80</accession>
<protein>
    <submittedName>
        <fullName evidence="1">Uncharacterized protein</fullName>
    </submittedName>
</protein>
<evidence type="ECO:0000313" key="1">
    <source>
        <dbReference type="EMBL" id="OGI81589.1"/>
    </source>
</evidence>
<dbReference type="AlphaFoldDB" id="A0A1F6WI80"/>
<dbReference type="Proteomes" id="UP000179880">
    <property type="component" value="Unassembled WGS sequence"/>
</dbReference>
<gene>
    <name evidence="1" type="ORF">A3B93_00030</name>
</gene>
<sequence>MENPAEKTDDEFLKELETEKKELLNRAKEEILTKYEKGEDVTPELFAIKESYRIGNNLKKQPDRPSLVSSKQNNFLRTISKSLVAMDELKAKYPEKVIPILSDKPIQEWPEIVKKTLYPPSTAKRRWTT</sequence>
<organism evidence="1 2">
    <name type="scientific">Candidatus Nomurabacteria bacterium RIFCSPHIGHO2_02_FULL_42_24</name>
    <dbReference type="NCBI Taxonomy" id="1801757"/>
    <lineage>
        <taxon>Bacteria</taxon>
        <taxon>Candidatus Nomuraibacteriota</taxon>
    </lineage>
</organism>
<name>A0A1F6WI80_9BACT</name>